<name>A0A1X2DW65_MYCSZ</name>
<evidence type="ECO:0000256" key="1">
    <source>
        <dbReference type="ARBA" id="ARBA00010652"/>
    </source>
</evidence>
<accession>A0A1X2DW65</accession>
<protein>
    <recommendedName>
        <fullName evidence="6">PPE family protein</fullName>
    </recommendedName>
</protein>
<evidence type="ECO:0000259" key="3">
    <source>
        <dbReference type="Pfam" id="PF12484"/>
    </source>
</evidence>
<comment type="caution">
    <text evidence="4">The sequence shown here is derived from an EMBL/GenBank/DDBJ whole genome shotgun (WGS) entry which is preliminary data.</text>
</comment>
<evidence type="ECO:0000313" key="4">
    <source>
        <dbReference type="EMBL" id="ORW92386.1"/>
    </source>
</evidence>
<dbReference type="InterPro" id="IPR022171">
    <property type="entry name" value="PPE_C"/>
</dbReference>
<dbReference type="AlphaFoldDB" id="A0A1X2DW65"/>
<proteinExistence type="inferred from homology"/>
<dbReference type="GO" id="GO:0052572">
    <property type="term" value="P:response to host immune response"/>
    <property type="evidence" value="ECO:0007669"/>
    <property type="project" value="TreeGrafter"/>
</dbReference>
<dbReference type="InterPro" id="IPR038332">
    <property type="entry name" value="PPE_sf"/>
</dbReference>
<dbReference type="Pfam" id="PF00823">
    <property type="entry name" value="PPE"/>
    <property type="match status" value="1"/>
</dbReference>
<dbReference type="SUPFAM" id="SSF140459">
    <property type="entry name" value="PE/PPE dimer-like"/>
    <property type="match status" value="1"/>
</dbReference>
<comment type="similarity">
    <text evidence="1">Belongs to the mycobacterial PPE family.</text>
</comment>
<dbReference type="Gene3D" id="1.20.1260.20">
    <property type="entry name" value="PPE superfamily"/>
    <property type="match status" value="1"/>
</dbReference>
<dbReference type="InterPro" id="IPR000030">
    <property type="entry name" value="PPE_dom"/>
</dbReference>
<keyword evidence="5" id="KW-1185">Reference proteome</keyword>
<sequence length="339" mass="33389">MDFGALPPEINSGKMYAGPGAGSMLVAASAWETVADELYSTASSAGAVITALTDEPWLGAASVAMVTATAPYLGWLTASAAQAQHTAAQMRAAAGAFATAFAATVPPPVIEANRTLLMALTATNVLGINTPAIATVEAHYSEMWAQDAAAMYGYAGASAAASVLTAFTSPVDGDGSRFLEDISMLSSLVSPVSSAASTMSSSMSAMSSMSSVAKAFGSSATAVESLGREATALGSTVTNQLTGLALPAAEVSAEVGGAMSLGPLSVPRSWAAFTGAVGAPSPLASRLPGVGGVSAVQPVAGAGSMLGGLPISMTARGEGPGTAATFRAGFRPTVLPRSL</sequence>
<dbReference type="Proteomes" id="UP000193317">
    <property type="component" value="Unassembled WGS sequence"/>
</dbReference>
<dbReference type="PANTHER" id="PTHR46766">
    <property type="entry name" value="GLUTAMINE-RICH PROTEIN 2"/>
    <property type="match status" value="1"/>
</dbReference>
<feature type="domain" description="PPE" evidence="2">
    <location>
        <begin position="2"/>
        <end position="164"/>
    </location>
</feature>
<dbReference type="FunFam" id="1.20.1260.20:FF:000001">
    <property type="entry name" value="PPE family protein PPE41"/>
    <property type="match status" value="1"/>
</dbReference>
<dbReference type="PANTHER" id="PTHR46766:SF1">
    <property type="entry name" value="GLUTAMINE-RICH PROTEIN 2"/>
    <property type="match status" value="1"/>
</dbReference>
<evidence type="ECO:0000313" key="5">
    <source>
        <dbReference type="Proteomes" id="UP000193317"/>
    </source>
</evidence>
<reference evidence="4 5" key="1">
    <citation type="submission" date="2016-01" db="EMBL/GenBank/DDBJ databases">
        <title>The new phylogeny of the genus Mycobacterium.</title>
        <authorList>
            <person name="Tarcisio F."/>
            <person name="Conor M."/>
            <person name="Antonella G."/>
            <person name="Elisabetta G."/>
            <person name="Giulia F.S."/>
            <person name="Sara T."/>
            <person name="Anna F."/>
            <person name="Clotilde B."/>
            <person name="Roberto B."/>
            <person name="Veronica D.S."/>
            <person name="Fabio R."/>
            <person name="Monica P."/>
            <person name="Olivier J."/>
            <person name="Enrico T."/>
            <person name="Nicola S."/>
        </authorList>
    </citation>
    <scope>NUCLEOTIDE SEQUENCE [LARGE SCALE GENOMIC DNA]</scope>
    <source>
        <strain evidence="4 5">DSM 44166</strain>
    </source>
</reference>
<dbReference type="RefSeq" id="WP_085672506.1">
    <property type="nucleotide sequence ID" value="NZ_LQPW01000150.1"/>
</dbReference>
<dbReference type="OrthoDB" id="4705356at2"/>
<dbReference type="EMBL" id="LQPW01000150">
    <property type="protein sequence ID" value="ORW92386.1"/>
    <property type="molecule type" value="Genomic_DNA"/>
</dbReference>
<dbReference type="Pfam" id="PF12484">
    <property type="entry name" value="PPE-SVP"/>
    <property type="match status" value="1"/>
</dbReference>
<evidence type="ECO:0008006" key="6">
    <source>
        <dbReference type="Google" id="ProtNLM"/>
    </source>
</evidence>
<organism evidence="4 5">
    <name type="scientific">Mycobacterium szulgai</name>
    <dbReference type="NCBI Taxonomy" id="1787"/>
    <lineage>
        <taxon>Bacteria</taxon>
        <taxon>Bacillati</taxon>
        <taxon>Actinomycetota</taxon>
        <taxon>Actinomycetes</taxon>
        <taxon>Mycobacteriales</taxon>
        <taxon>Mycobacteriaceae</taxon>
        <taxon>Mycobacterium</taxon>
    </lineage>
</organism>
<gene>
    <name evidence="4" type="ORF">AWC27_09035</name>
</gene>
<feature type="domain" description="PPE family C-terminal" evidence="3">
    <location>
        <begin position="252"/>
        <end position="337"/>
    </location>
</feature>
<evidence type="ECO:0000259" key="2">
    <source>
        <dbReference type="Pfam" id="PF00823"/>
    </source>
</evidence>